<feature type="disulfide bond" evidence="12">
    <location>
        <begin position="1281"/>
        <end position="1296"/>
    </location>
</feature>
<name>A0A8S3QBI7_MYTED</name>
<dbReference type="PROSITE" id="PS01180">
    <property type="entry name" value="CUB"/>
    <property type="match status" value="1"/>
</dbReference>
<keyword evidence="5" id="KW-0677">Repeat</keyword>
<evidence type="ECO:0000256" key="8">
    <source>
        <dbReference type="ARBA" id="ARBA00023136"/>
    </source>
</evidence>
<dbReference type="InterPro" id="IPR001611">
    <property type="entry name" value="Leu-rich_rpt"/>
</dbReference>
<feature type="disulfide bond" evidence="12">
    <location>
        <begin position="977"/>
        <end position="992"/>
    </location>
</feature>
<dbReference type="SMART" id="SM00369">
    <property type="entry name" value="LRR_TYP"/>
    <property type="match status" value="5"/>
</dbReference>
<keyword evidence="11" id="KW-0807">Transducer</keyword>
<feature type="transmembrane region" description="Helical" evidence="13">
    <location>
        <begin position="1575"/>
        <end position="1600"/>
    </location>
</feature>
<dbReference type="InterPro" id="IPR032675">
    <property type="entry name" value="LRR_dom_sf"/>
</dbReference>
<feature type="transmembrane region" description="Helical" evidence="13">
    <location>
        <begin position="1717"/>
        <end position="1739"/>
    </location>
</feature>
<evidence type="ECO:0000256" key="11">
    <source>
        <dbReference type="ARBA" id="ARBA00023224"/>
    </source>
</evidence>
<reference evidence="17" key="1">
    <citation type="submission" date="2021-03" db="EMBL/GenBank/DDBJ databases">
        <authorList>
            <person name="Bekaert M."/>
        </authorList>
    </citation>
    <scope>NUCLEOTIDE SEQUENCE</scope>
</reference>
<dbReference type="InterPro" id="IPR002172">
    <property type="entry name" value="LDrepeatLR_classA_rpt"/>
</dbReference>
<dbReference type="InterPro" id="IPR000276">
    <property type="entry name" value="GPCR_Rhodpsn"/>
</dbReference>
<dbReference type="InterPro" id="IPR035914">
    <property type="entry name" value="Sperma_CUB_dom_sf"/>
</dbReference>
<dbReference type="GO" id="GO:0005886">
    <property type="term" value="C:plasma membrane"/>
    <property type="evidence" value="ECO:0007669"/>
    <property type="project" value="UniProtKB-SubCell"/>
</dbReference>
<keyword evidence="7" id="KW-0297">G-protein coupled receptor</keyword>
<feature type="domain" description="CUB" evidence="14">
    <location>
        <begin position="648"/>
        <end position="768"/>
    </location>
</feature>
<keyword evidence="9 12" id="KW-1015">Disulfide bond</keyword>
<dbReference type="Gene3D" id="1.20.1070.10">
    <property type="entry name" value="Rhodopsin 7-helix transmembrane proteins"/>
    <property type="match status" value="1"/>
</dbReference>
<evidence type="ECO:0008006" key="19">
    <source>
        <dbReference type="Google" id="ProtNLM"/>
    </source>
</evidence>
<dbReference type="PROSITE" id="PS50022">
    <property type="entry name" value="FA58C_3"/>
    <property type="match status" value="1"/>
</dbReference>
<evidence type="ECO:0000256" key="5">
    <source>
        <dbReference type="ARBA" id="ARBA00022737"/>
    </source>
</evidence>
<dbReference type="CDD" id="cd00041">
    <property type="entry name" value="CUB"/>
    <property type="match status" value="1"/>
</dbReference>
<keyword evidence="2" id="KW-1003">Cell membrane</keyword>
<keyword evidence="6 13" id="KW-1133">Transmembrane helix</keyword>
<dbReference type="Pfam" id="PF00001">
    <property type="entry name" value="7tm_1"/>
    <property type="match status" value="1"/>
</dbReference>
<dbReference type="PROSITE" id="PS50262">
    <property type="entry name" value="G_PROTEIN_RECEP_F1_2"/>
    <property type="match status" value="1"/>
</dbReference>
<feature type="transmembrane region" description="Helical" evidence="13">
    <location>
        <begin position="1538"/>
        <end position="1563"/>
    </location>
</feature>
<evidence type="ECO:0000256" key="12">
    <source>
        <dbReference type="PROSITE-ProRule" id="PRU00124"/>
    </source>
</evidence>
<dbReference type="InterPro" id="IPR036055">
    <property type="entry name" value="LDL_receptor-like_sf"/>
</dbReference>
<dbReference type="Gene3D" id="4.10.400.10">
    <property type="entry name" value="Low-density Lipoprotein Receptor"/>
    <property type="match status" value="4"/>
</dbReference>
<dbReference type="Pfam" id="PF00754">
    <property type="entry name" value="F5_F8_type_C"/>
    <property type="match status" value="1"/>
</dbReference>
<feature type="domain" description="G-protein coupled receptors family 1 profile" evidence="16">
    <location>
        <begin position="1553"/>
        <end position="1811"/>
    </location>
</feature>
<comment type="subcellular location">
    <subcellularLocation>
        <location evidence="1">Cell membrane</location>
        <topology evidence="1">Multi-pass membrane protein</topology>
    </subcellularLocation>
</comment>
<dbReference type="Proteomes" id="UP000683360">
    <property type="component" value="Unassembled WGS sequence"/>
</dbReference>
<proteinExistence type="predicted"/>
<dbReference type="OrthoDB" id="6116813at2759"/>
<keyword evidence="3" id="KW-0433">Leucine-rich repeat</keyword>
<evidence type="ECO:0000256" key="9">
    <source>
        <dbReference type="ARBA" id="ARBA00023157"/>
    </source>
</evidence>
<keyword evidence="8 13" id="KW-0472">Membrane</keyword>
<keyword evidence="4 13" id="KW-0812">Transmembrane</keyword>
<feature type="transmembrane region" description="Helical" evidence="13">
    <location>
        <begin position="1661"/>
        <end position="1681"/>
    </location>
</feature>
<dbReference type="Gene3D" id="2.60.120.260">
    <property type="entry name" value="Galactose-binding domain-like"/>
    <property type="match status" value="1"/>
</dbReference>
<dbReference type="GO" id="GO:0009755">
    <property type="term" value="P:hormone-mediated signaling pathway"/>
    <property type="evidence" value="ECO:0007669"/>
    <property type="project" value="TreeGrafter"/>
</dbReference>
<feature type="disulfide bond" evidence="12">
    <location>
        <begin position="958"/>
        <end position="970"/>
    </location>
</feature>
<evidence type="ECO:0000259" key="14">
    <source>
        <dbReference type="PROSITE" id="PS01180"/>
    </source>
</evidence>
<evidence type="ECO:0000256" key="10">
    <source>
        <dbReference type="ARBA" id="ARBA00023170"/>
    </source>
</evidence>
<dbReference type="SUPFAM" id="SSF57424">
    <property type="entry name" value="LDL receptor-like module"/>
    <property type="match status" value="4"/>
</dbReference>
<dbReference type="Gene3D" id="3.80.10.10">
    <property type="entry name" value="Ribonuclease Inhibitor"/>
    <property type="match status" value="2"/>
</dbReference>
<dbReference type="CDD" id="cd00112">
    <property type="entry name" value="LDLa"/>
    <property type="match status" value="4"/>
</dbReference>
<evidence type="ECO:0000256" key="1">
    <source>
        <dbReference type="ARBA" id="ARBA00004651"/>
    </source>
</evidence>
<feature type="disulfide bond" evidence="12">
    <location>
        <begin position="926"/>
        <end position="944"/>
    </location>
</feature>
<dbReference type="InterPro" id="IPR003591">
    <property type="entry name" value="Leu-rich_rpt_typical-subtyp"/>
</dbReference>
<dbReference type="SUPFAM" id="SSF49785">
    <property type="entry name" value="Galactose-binding domain-like"/>
    <property type="match status" value="2"/>
</dbReference>
<keyword evidence="18" id="KW-1185">Reference proteome</keyword>
<feature type="disulfide bond" evidence="12">
    <location>
        <begin position="888"/>
        <end position="906"/>
    </location>
</feature>
<dbReference type="SMART" id="SM00192">
    <property type="entry name" value="LDLa"/>
    <property type="match status" value="5"/>
</dbReference>
<dbReference type="Pfam" id="PF13855">
    <property type="entry name" value="LRR_8"/>
    <property type="match status" value="2"/>
</dbReference>
<evidence type="ECO:0000313" key="17">
    <source>
        <dbReference type="EMBL" id="CAG2192084.1"/>
    </source>
</evidence>
<organism evidence="17 18">
    <name type="scientific">Mytilus edulis</name>
    <name type="common">Blue mussel</name>
    <dbReference type="NCBI Taxonomy" id="6550"/>
    <lineage>
        <taxon>Eukaryota</taxon>
        <taxon>Metazoa</taxon>
        <taxon>Spiralia</taxon>
        <taxon>Lophotrochozoa</taxon>
        <taxon>Mollusca</taxon>
        <taxon>Bivalvia</taxon>
        <taxon>Autobranchia</taxon>
        <taxon>Pteriomorphia</taxon>
        <taxon>Mytilida</taxon>
        <taxon>Mytiloidea</taxon>
        <taxon>Mytilidae</taxon>
        <taxon>Mytilinae</taxon>
        <taxon>Mytilus</taxon>
    </lineage>
</organism>
<dbReference type="PROSITE" id="PS50068">
    <property type="entry name" value="LDLRA_2"/>
    <property type="match status" value="5"/>
</dbReference>
<dbReference type="InterPro" id="IPR000421">
    <property type="entry name" value="FA58C"/>
</dbReference>
<evidence type="ECO:0000256" key="4">
    <source>
        <dbReference type="ARBA" id="ARBA00022692"/>
    </source>
</evidence>
<feature type="transmembrane region" description="Helical" evidence="13">
    <location>
        <begin position="1760"/>
        <end position="1779"/>
    </location>
</feature>
<sequence length="1965" mass="223558">MYGITLTGIKHPPIWPTGSYALPASMYGCPEGDWDTRYINLTLPVSSNDMYWESSGTDYMVGSGNKVFHIPHSKDLYILGPYSKRSVQLNFCVQDGNDPSRLQEAQGNFCIYDIGKGCAKGSQNSPWLSNSYSLGRPVYSSPYVKSPTNNPFFVVDEVDQPGEVFYTEYTYRPWIQIDLQQFIEVTHVIKRDIRSPKVPPPDLYGMYVSKNQWDFVNRGARACFFGLTENEFHCRRLITGQYVTLTLEYEQDHYLDSLMDLKVFGLPTGCGRSLGMISGDIKDYQIETSSNYKDIHRSRAIQATGGWCSSPEDMDRWLMVDLIVPTEVQGVILHGWYQMTRRFIHSFVVEFGLQQHNLKLYGEDGRDPKVFTIDTIQDVHILQKFMFLHDILTRYIKIRVIDPSNDIACFKAEFIGCQVYASRNILCKESSGSILGSPKKSIDMGFASVRYMETNGFCDNDSSITLNDCQQRTIDKGYIGNIYQGTNVPHCCYYNTSSTNRHFTHLWKREDNKDVLSSERLCFSDSPMFPSNYPKGITEHLTIWSFPGKYLKLTILYASFAQTATEAQLSQSGHSYINPSSCKDTLSIDIGTGKKIKITNDNQNRYRYASFMATGDNVNIYFTSCFQYLMADNLMYQLKIENIDYPGCGVNATRFATCTEKTAYIASHLYPSLYTASDTNMWKIRGRYGQYIELQFIELDVNILQLVDAFVEVFDFDIVGERSESLGRFTKATKPHFRLVSSWHMMDVEFRVGNDLTGRGFLGLYTIKDNVIDTISNDSGNFNQVIIVSVNQTQQKRKDDEKDFNLYKKLSTSISQPDGFDDEQCTAIILDSIHNKQNWHDVPCAYDKIHYFMCETQLDPIQNQGNGDRIRVMSNAGSSFANRSMFTCGNGEVISQLAVCDSYHDCFDSSDEKYCGSDCLNSQYQCADGSCIHLTFYCDHTKHCNDGSDEHHCQWRSCVDGEWQCDNKQCIPLAQRCDVTIDCIDGSDENNCETCSLNSFQCYDKSCISQDRVCDTITDCPGRYLEDEHGCPNSVIQTSCEQWWVIGARLNGMYFVDQGTDDKYLVYCEFNEEINTILVSTSFHYNFVSKAKSQIGHIKTESIIFQFPVDMIKDAMRNNDQGCSQNIKLTCYYQDALPSDAETVVESCHDGCHCIGGFDWKQADINKVFTDDIEISNHDRLPFNGYIIQEISYSDEGFSDVTVGPVVCKSEISKNVSRSQSLCSDGKLYNYTDHCIMRVNERSDVNGCRDMTHLQHCANLTCPGLYRCHQSTTCLLFNEICDNIKQCPQGDDEVGCDVTCPSGCSCEGFVFICHQKEVEKVFGDLSNEARKLDLSSSVFPNNNLVLPAYTYLAELKLFNCSIENIMPYSFEKLMNLLHLDLSNNKFKVLQSYSFYGLTKLVTLNLKGNLMMGLIKPNAFMSLPNVKDLELSGTRIQTLFNGTFNGLENLEQLNITRNGLTTVEEHVFDVLVSLLTIDLTQNDVTEFSPDIFSRLFHLTKMKTDSYIFCCLKPESVSTENCFPKMDEFSSCSDLMRNDILRVCLWVIALSALMGNIGVILYRIIYEKTLLFKANGLFIMNLGVSDMLMGVYLGIIAVADMYYSGNYILHDREWRASLVCKFAGILAAISCEASVNFIMLTTLECYLMVKFPFGRRRMTYKTAKILTFVCWGFVIIIAVVPFSNTSYFSTMFYSRTAVCLALPFSRQKVSGWEYSTAIFVFYNSIAFIVIAWCQLSIYQVAKSSNRIMAKRTKQDLTLARRLFLVVLTDFLCWFPVGIMGILAMTGQVFPSEIYSWVAVFVMPLNAALNPFLYTFSTLKQKPSILGKMFGKMFQVSKVKDRLKDTSDEMFMASAFINNSQMLEMKHITLRELFASRNLTIKESIRVVSQLTAAVAYLHHHYLTVCQPLSLDTLAVFMDKKTIIRIKVISEIKDIRNELDTAQDVDNIGQITKLVIRNTRKLQEDGNV</sequence>
<dbReference type="GO" id="GO:0008528">
    <property type="term" value="F:G protein-coupled peptide receptor activity"/>
    <property type="evidence" value="ECO:0007669"/>
    <property type="project" value="TreeGrafter"/>
</dbReference>
<dbReference type="SUPFAM" id="SSF81321">
    <property type="entry name" value="Family A G protein-coupled receptor-like"/>
    <property type="match status" value="1"/>
</dbReference>
<dbReference type="SMART" id="SM00042">
    <property type="entry name" value="CUB"/>
    <property type="match status" value="1"/>
</dbReference>
<dbReference type="Pfam" id="PF00431">
    <property type="entry name" value="CUB"/>
    <property type="match status" value="1"/>
</dbReference>
<dbReference type="InterPro" id="IPR000859">
    <property type="entry name" value="CUB_dom"/>
</dbReference>
<dbReference type="PROSITE" id="PS01209">
    <property type="entry name" value="LDLRA_1"/>
    <property type="match status" value="1"/>
</dbReference>
<feature type="domain" description="F5/8 type C" evidence="15">
    <location>
        <begin position="270"/>
        <end position="417"/>
    </location>
</feature>
<accession>A0A8S3QBI7</accession>
<protein>
    <recommendedName>
        <fullName evidence="19">G-protein coupled receptor GRL101</fullName>
    </recommendedName>
</protein>
<gene>
    <name evidence="17" type="ORF">MEDL_7279</name>
</gene>
<feature type="disulfide bond" evidence="12">
    <location>
        <begin position="995"/>
        <end position="1007"/>
    </location>
</feature>
<dbReference type="PROSITE" id="PS51450">
    <property type="entry name" value="LRR"/>
    <property type="match status" value="1"/>
</dbReference>
<dbReference type="SUPFAM" id="SSF49854">
    <property type="entry name" value="Spermadhesin, CUB domain"/>
    <property type="match status" value="1"/>
</dbReference>
<evidence type="ECO:0000256" key="7">
    <source>
        <dbReference type="ARBA" id="ARBA00023040"/>
    </source>
</evidence>
<comment type="caution">
    <text evidence="12">Lacks conserved residue(s) required for the propagation of feature annotation.</text>
</comment>
<dbReference type="InterPro" id="IPR023415">
    <property type="entry name" value="LDLR_class-A_CS"/>
</dbReference>
<dbReference type="PANTHER" id="PTHR24372:SF77">
    <property type="entry name" value="G-PROTEIN COUPLED RECEPTORS FAMILY 1 PROFILE DOMAIN-CONTAINING PROTEIN"/>
    <property type="match status" value="1"/>
</dbReference>
<dbReference type="SUPFAM" id="SSF52058">
    <property type="entry name" value="L domain-like"/>
    <property type="match status" value="1"/>
</dbReference>
<feature type="transmembrane region" description="Helical" evidence="13">
    <location>
        <begin position="1620"/>
        <end position="1641"/>
    </location>
</feature>
<evidence type="ECO:0000259" key="16">
    <source>
        <dbReference type="PROSITE" id="PS50262"/>
    </source>
</evidence>
<dbReference type="Pfam" id="PF00057">
    <property type="entry name" value="Ldl_recept_a"/>
    <property type="match status" value="4"/>
</dbReference>
<dbReference type="PRINTS" id="PR00261">
    <property type="entry name" value="LDLRECEPTOR"/>
</dbReference>
<feature type="disulfide bond" evidence="12">
    <location>
        <begin position="919"/>
        <end position="931"/>
    </location>
</feature>
<feature type="transmembrane region" description="Helical" evidence="13">
    <location>
        <begin position="1791"/>
        <end position="1813"/>
    </location>
</feature>
<feature type="disulfide bond" evidence="12">
    <location>
        <begin position="1262"/>
        <end position="1274"/>
    </location>
</feature>
<feature type="disulfide bond" evidence="12">
    <location>
        <begin position="1002"/>
        <end position="1020"/>
    </location>
</feature>
<evidence type="ECO:0000256" key="13">
    <source>
        <dbReference type="SAM" id="Phobius"/>
    </source>
</evidence>
<keyword evidence="10" id="KW-0675">Receptor</keyword>
<dbReference type="InterPro" id="IPR017452">
    <property type="entry name" value="GPCR_Rhodpsn_7TM"/>
</dbReference>
<evidence type="ECO:0000259" key="15">
    <source>
        <dbReference type="PROSITE" id="PS50022"/>
    </source>
</evidence>
<dbReference type="InterPro" id="IPR008979">
    <property type="entry name" value="Galactose-bd-like_sf"/>
</dbReference>
<feature type="disulfide bond" evidence="12">
    <location>
        <begin position="900"/>
        <end position="915"/>
    </location>
</feature>
<dbReference type="PANTHER" id="PTHR24372">
    <property type="entry name" value="GLYCOPROTEIN HORMONE RECEPTOR"/>
    <property type="match status" value="1"/>
</dbReference>
<dbReference type="EMBL" id="CAJPWZ010000379">
    <property type="protein sequence ID" value="CAG2192084.1"/>
    <property type="molecule type" value="Genomic_DNA"/>
</dbReference>
<dbReference type="GO" id="GO:0007189">
    <property type="term" value="P:adenylate cyclase-activating G protein-coupled receptor signaling pathway"/>
    <property type="evidence" value="ECO:0007669"/>
    <property type="project" value="TreeGrafter"/>
</dbReference>
<feature type="disulfide bond" evidence="12">
    <location>
        <begin position="965"/>
        <end position="983"/>
    </location>
</feature>
<evidence type="ECO:0000256" key="6">
    <source>
        <dbReference type="ARBA" id="ARBA00022989"/>
    </source>
</evidence>
<evidence type="ECO:0000256" key="3">
    <source>
        <dbReference type="ARBA" id="ARBA00022614"/>
    </source>
</evidence>
<comment type="caution">
    <text evidence="17">The sequence shown here is derived from an EMBL/GenBank/DDBJ whole genome shotgun (WGS) entry which is preliminary data.</text>
</comment>
<evidence type="ECO:0000313" key="18">
    <source>
        <dbReference type="Proteomes" id="UP000683360"/>
    </source>
</evidence>
<feature type="disulfide bond" evidence="12">
    <location>
        <begin position="938"/>
        <end position="953"/>
    </location>
</feature>
<evidence type="ECO:0000256" key="2">
    <source>
        <dbReference type="ARBA" id="ARBA00022475"/>
    </source>
</evidence>
<dbReference type="Gene3D" id="2.60.120.290">
    <property type="entry name" value="Spermadhesin, CUB domain"/>
    <property type="match status" value="1"/>
</dbReference>